<proteinExistence type="predicted"/>
<accession>A0A9P6HL05</accession>
<gene>
    <name evidence="2" type="ORF">BJ322DRAFT_1041548</name>
</gene>
<organism evidence="2 3">
    <name type="scientific">Thelephora terrestris</name>
    <dbReference type="NCBI Taxonomy" id="56493"/>
    <lineage>
        <taxon>Eukaryota</taxon>
        <taxon>Fungi</taxon>
        <taxon>Dikarya</taxon>
        <taxon>Basidiomycota</taxon>
        <taxon>Agaricomycotina</taxon>
        <taxon>Agaricomycetes</taxon>
        <taxon>Thelephorales</taxon>
        <taxon>Thelephoraceae</taxon>
        <taxon>Thelephora</taxon>
    </lineage>
</organism>
<reference evidence="2" key="1">
    <citation type="journal article" date="2020" name="Nat. Commun.">
        <title>Large-scale genome sequencing of mycorrhizal fungi provides insights into the early evolution of symbiotic traits.</title>
        <authorList>
            <person name="Miyauchi S."/>
            <person name="Kiss E."/>
            <person name="Kuo A."/>
            <person name="Drula E."/>
            <person name="Kohler A."/>
            <person name="Sanchez-Garcia M."/>
            <person name="Morin E."/>
            <person name="Andreopoulos B."/>
            <person name="Barry K.W."/>
            <person name="Bonito G."/>
            <person name="Buee M."/>
            <person name="Carver A."/>
            <person name="Chen C."/>
            <person name="Cichocki N."/>
            <person name="Clum A."/>
            <person name="Culley D."/>
            <person name="Crous P.W."/>
            <person name="Fauchery L."/>
            <person name="Girlanda M."/>
            <person name="Hayes R.D."/>
            <person name="Keri Z."/>
            <person name="LaButti K."/>
            <person name="Lipzen A."/>
            <person name="Lombard V."/>
            <person name="Magnuson J."/>
            <person name="Maillard F."/>
            <person name="Murat C."/>
            <person name="Nolan M."/>
            <person name="Ohm R.A."/>
            <person name="Pangilinan J."/>
            <person name="Pereira M.F."/>
            <person name="Perotto S."/>
            <person name="Peter M."/>
            <person name="Pfister S."/>
            <person name="Riley R."/>
            <person name="Sitrit Y."/>
            <person name="Stielow J.B."/>
            <person name="Szollosi G."/>
            <person name="Zifcakova L."/>
            <person name="Stursova M."/>
            <person name="Spatafora J.W."/>
            <person name="Tedersoo L."/>
            <person name="Vaario L.M."/>
            <person name="Yamada A."/>
            <person name="Yan M."/>
            <person name="Wang P."/>
            <person name="Xu J."/>
            <person name="Bruns T."/>
            <person name="Baldrian P."/>
            <person name="Vilgalys R."/>
            <person name="Dunand C."/>
            <person name="Henrissat B."/>
            <person name="Grigoriev I.V."/>
            <person name="Hibbett D."/>
            <person name="Nagy L.G."/>
            <person name="Martin F.M."/>
        </authorList>
    </citation>
    <scope>NUCLEOTIDE SEQUENCE</scope>
    <source>
        <strain evidence="2">UH-Tt-Lm1</strain>
    </source>
</reference>
<keyword evidence="3" id="KW-1185">Reference proteome</keyword>
<protein>
    <submittedName>
        <fullName evidence="2">Uncharacterized protein</fullName>
    </submittedName>
</protein>
<dbReference type="AlphaFoldDB" id="A0A9P6HL05"/>
<feature type="compositionally biased region" description="Basic and acidic residues" evidence="1">
    <location>
        <begin position="127"/>
        <end position="136"/>
    </location>
</feature>
<sequence>MSIGNVVPPSGLDESSALAGAYGLGFHEPFQDIAFWCTKSIAYALTAQIVQWTPIPPNRRSGTPPQFHWEPNTLMNALNTERAFPTALQTSEIPEHLLAPPQPQPSPAFCPDWHIFQDIQLFGTAASEDHSSDRDTSVCPDVVEDHQTPQGSSGNGPKSPEKRRKLNAQKSRYISELREAMGLSHKDSSLKVLNEAIARLGGTVPQSNTRESAKRIRLAFKELHRVLGEQGRLKHVRCLERAIKMVKGEDTLEIIHEGRPSGSA</sequence>
<name>A0A9P6HL05_9AGAM</name>
<evidence type="ECO:0000313" key="3">
    <source>
        <dbReference type="Proteomes" id="UP000736335"/>
    </source>
</evidence>
<feature type="region of interest" description="Disordered" evidence="1">
    <location>
        <begin position="126"/>
        <end position="165"/>
    </location>
</feature>
<dbReference type="EMBL" id="WIUZ02000003">
    <property type="protein sequence ID" value="KAF9789231.1"/>
    <property type="molecule type" value="Genomic_DNA"/>
</dbReference>
<comment type="caution">
    <text evidence="2">The sequence shown here is derived from an EMBL/GenBank/DDBJ whole genome shotgun (WGS) entry which is preliminary data.</text>
</comment>
<evidence type="ECO:0000313" key="2">
    <source>
        <dbReference type="EMBL" id="KAF9789231.1"/>
    </source>
</evidence>
<reference evidence="2" key="2">
    <citation type="submission" date="2020-11" db="EMBL/GenBank/DDBJ databases">
        <authorList>
            <consortium name="DOE Joint Genome Institute"/>
            <person name="Kuo A."/>
            <person name="Miyauchi S."/>
            <person name="Kiss E."/>
            <person name="Drula E."/>
            <person name="Kohler A."/>
            <person name="Sanchez-Garcia M."/>
            <person name="Andreopoulos B."/>
            <person name="Barry K.W."/>
            <person name="Bonito G."/>
            <person name="Buee M."/>
            <person name="Carver A."/>
            <person name="Chen C."/>
            <person name="Cichocki N."/>
            <person name="Clum A."/>
            <person name="Culley D."/>
            <person name="Crous P.W."/>
            <person name="Fauchery L."/>
            <person name="Girlanda M."/>
            <person name="Hayes R."/>
            <person name="Keri Z."/>
            <person name="Labutti K."/>
            <person name="Lipzen A."/>
            <person name="Lombard V."/>
            <person name="Magnuson J."/>
            <person name="Maillard F."/>
            <person name="Morin E."/>
            <person name="Murat C."/>
            <person name="Nolan M."/>
            <person name="Ohm R."/>
            <person name="Pangilinan J."/>
            <person name="Pereira M."/>
            <person name="Perotto S."/>
            <person name="Peter M."/>
            <person name="Riley R."/>
            <person name="Sitrit Y."/>
            <person name="Stielow B."/>
            <person name="Szollosi G."/>
            <person name="Zifcakova L."/>
            <person name="Stursova M."/>
            <person name="Spatafora J.W."/>
            <person name="Tedersoo L."/>
            <person name="Vaario L.-M."/>
            <person name="Yamada A."/>
            <person name="Yan M."/>
            <person name="Wang P."/>
            <person name="Xu J."/>
            <person name="Bruns T."/>
            <person name="Baldrian P."/>
            <person name="Vilgalys R."/>
            <person name="Henrissat B."/>
            <person name="Grigoriev I.V."/>
            <person name="Hibbett D."/>
            <person name="Nagy L.G."/>
            <person name="Martin F.M."/>
        </authorList>
    </citation>
    <scope>NUCLEOTIDE SEQUENCE</scope>
    <source>
        <strain evidence="2">UH-Tt-Lm1</strain>
    </source>
</reference>
<evidence type="ECO:0000256" key="1">
    <source>
        <dbReference type="SAM" id="MobiDB-lite"/>
    </source>
</evidence>
<dbReference type="Proteomes" id="UP000736335">
    <property type="component" value="Unassembled WGS sequence"/>
</dbReference>
<feature type="non-terminal residue" evidence="2">
    <location>
        <position position="1"/>
    </location>
</feature>